<dbReference type="InterPro" id="IPR006741">
    <property type="entry name" value="AgrB"/>
</dbReference>
<evidence type="ECO:0000256" key="2">
    <source>
        <dbReference type="ARBA" id="ARBA00022654"/>
    </source>
</evidence>
<keyword evidence="4 8" id="KW-0812">Transmembrane</keyword>
<keyword evidence="3" id="KW-0645">Protease</keyword>
<feature type="transmembrane region" description="Helical" evidence="8">
    <location>
        <begin position="69"/>
        <end position="91"/>
    </location>
</feature>
<keyword evidence="1" id="KW-1003">Cell membrane</keyword>
<dbReference type="GO" id="GO:0016020">
    <property type="term" value="C:membrane"/>
    <property type="evidence" value="ECO:0007669"/>
    <property type="project" value="InterPro"/>
</dbReference>
<dbReference type="GO" id="GO:0008233">
    <property type="term" value="F:peptidase activity"/>
    <property type="evidence" value="ECO:0007669"/>
    <property type="project" value="UniProtKB-KW"/>
</dbReference>
<sequence>MFSGSSVFQSEEIKQWFFYAVKRRTFAALGYVSMLILGCPGSGVAGMLCFLLAFCVLRRYIGGYHASTMLRCLCFSLLQTLICVYVLFPIFAQNAAVSTLLLQAFSVASVFSLAPLSPPQMKRDAVQEAECKRRSRRNVMVQALVIFALGMAGCMDEMLWGTLGTVCAAVSLWIEYFCRREEKRNEQNQAKAAGKGS</sequence>
<reference evidence="9" key="1">
    <citation type="journal article" date="2021" name="PeerJ">
        <title>Extensive microbial diversity within the chicken gut microbiome revealed by metagenomics and culture.</title>
        <authorList>
            <person name="Gilroy R."/>
            <person name="Ravi A."/>
            <person name="Getino M."/>
            <person name="Pursley I."/>
            <person name="Horton D.L."/>
            <person name="Alikhan N.F."/>
            <person name="Baker D."/>
            <person name="Gharbi K."/>
            <person name="Hall N."/>
            <person name="Watson M."/>
            <person name="Adriaenssens E.M."/>
            <person name="Foster-Nyarko E."/>
            <person name="Jarju S."/>
            <person name="Secka A."/>
            <person name="Antonio M."/>
            <person name="Oren A."/>
            <person name="Chaudhuri R.R."/>
            <person name="La Ragione R."/>
            <person name="Hildebrand F."/>
            <person name="Pallen M.J."/>
        </authorList>
    </citation>
    <scope>NUCLEOTIDE SEQUENCE</scope>
    <source>
        <strain evidence="9">5933</strain>
    </source>
</reference>
<dbReference type="GO" id="GO:0006508">
    <property type="term" value="P:proteolysis"/>
    <property type="evidence" value="ECO:0007669"/>
    <property type="project" value="UniProtKB-KW"/>
</dbReference>
<dbReference type="Proteomes" id="UP000823918">
    <property type="component" value="Unassembled WGS sequence"/>
</dbReference>
<keyword evidence="5" id="KW-0378">Hydrolase</keyword>
<evidence type="ECO:0000256" key="5">
    <source>
        <dbReference type="ARBA" id="ARBA00022801"/>
    </source>
</evidence>
<feature type="transmembrane region" description="Helical" evidence="8">
    <location>
        <begin position="28"/>
        <end position="57"/>
    </location>
</feature>
<dbReference type="GO" id="GO:0009372">
    <property type="term" value="P:quorum sensing"/>
    <property type="evidence" value="ECO:0007669"/>
    <property type="project" value="UniProtKB-KW"/>
</dbReference>
<dbReference type="Pfam" id="PF04647">
    <property type="entry name" value="AgrB"/>
    <property type="match status" value="1"/>
</dbReference>
<comment type="caution">
    <text evidence="9">The sequence shown here is derived from an EMBL/GenBank/DDBJ whole genome shotgun (WGS) entry which is preliminary data.</text>
</comment>
<keyword evidence="2" id="KW-0673">Quorum sensing</keyword>
<feature type="transmembrane region" description="Helical" evidence="8">
    <location>
        <begin position="97"/>
        <end position="116"/>
    </location>
</feature>
<feature type="transmembrane region" description="Helical" evidence="8">
    <location>
        <begin position="159"/>
        <end position="178"/>
    </location>
</feature>
<gene>
    <name evidence="9" type="ORF">H9698_00345</name>
</gene>
<evidence type="ECO:0000313" key="9">
    <source>
        <dbReference type="EMBL" id="HJC71233.1"/>
    </source>
</evidence>
<organism evidence="9 10">
    <name type="scientific">Candidatus Ruthenibacterium merdavium</name>
    <dbReference type="NCBI Taxonomy" id="2838752"/>
    <lineage>
        <taxon>Bacteria</taxon>
        <taxon>Bacillati</taxon>
        <taxon>Bacillota</taxon>
        <taxon>Clostridia</taxon>
        <taxon>Eubacteriales</taxon>
        <taxon>Oscillospiraceae</taxon>
        <taxon>Ruthenibacterium</taxon>
    </lineage>
</organism>
<feature type="transmembrane region" description="Helical" evidence="8">
    <location>
        <begin position="137"/>
        <end position="153"/>
    </location>
</feature>
<reference evidence="9" key="2">
    <citation type="submission" date="2021-04" db="EMBL/GenBank/DDBJ databases">
        <authorList>
            <person name="Gilroy R."/>
        </authorList>
    </citation>
    <scope>NUCLEOTIDE SEQUENCE</scope>
    <source>
        <strain evidence="9">5933</strain>
    </source>
</reference>
<dbReference type="AlphaFoldDB" id="A0A9D2TJN2"/>
<dbReference type="EMBL" id="DWWA01000004">
    <property type="protein sequence ID" value="HJC71233.1"/>
    <property type="molecule type" value="Genomic_DNA"/>
</dbReference>
<accession>A0A9D2TJN2</accession>
<evidence type="ECO:0000256" key="3">
    <source>
        <dbReference type="ARBA" id="ARBA00022670"/>
    </source>
</evidence>
<proteinExistence type="predicted"/>
<evidence type="ECO:0000256" key="1">
    <source>
        <dbReference type="ARBA" id="ARBA00022475"/>
    </source>
</evidence>
<evidence type="ECO:0000313" key="10">
    <source>
        <dbReference type="Proteomes" id="UP000823918"/>
    </source>
</evidence>
<protein>
    <submittedName>
        <fullName evidence="9">Accessory gene regulator B family protein</fullName>
    </submittedName>
</protein>
<name>A0A9D2TJN2_9FIRM</name>
<evidence type="ECO:0000256" key="7">
    <source>
        <dbReference type="ARBA" id="ARBA00023136"/>
    </source>
</evidence>
<evidence type="ECO:0000256" key="4">
    <source>
        <dbReference type="ARBA" id="ARBA00022692"/>
    </source>
</evidence>
<keyword evidence="6 8" id="KW-1133">Transmembrane helix</keyword>
<evidence type="ECO:0000256" key="8">
    <source>
        <dbReference type="SAM" id="Phobius"/>
    </source>
</evidence>
<evidence type="ECO:0000256" key="6">
    <source>
        <dbReference type="ARBA" id="ARBA00022989"/>
    </source>
</evidence>
<keyword evidence="7 8" id="KW-0472">Membrane</keyword>